<dbReference type="EMBL" id="DRGL01000043">
    <property type="protein sequence ID" value="HEA21670.1"/>
    <property type="molecule type" value="Genomic_DNA"/>
</dbReference>
<dbReference type="PANTHER" id="PTHR42839">
    <property type="entry name" value="ISOCHORISMATE SYNTHASE ENTC"/>
    <property type="match status" value="1"/>
</dbReference>
<gene>
    <name evidence="2" type="ORF">ENH87_12210</name>
</gene>
<dbReference type="Pfam" id="PF00425">
    <property type="entry name" value="Chorismate_bind"/>
    <property type="match status" value="2"/>
</dbReference>
<dbReference type="AlphaFoldDB" id="A0A831QQX2"/>
<dbReference type="InterPro" id="IPR015890">
    <property type="entry name" value="Chorismate_C"/>
</dbReference>
<evidence type="ECO:0000259" key="1">
    <source>
        <dbReference type="Pfam" id="PF00425"/>
    </source>
</evidence>
<dbReference type="Proteomes" id="UP000886191">
    <property type="component" value="Unassembled WGS sequence"/>
</dbReference>
<evidence type="ECO:0000313" key="2">
    <source>
        <dbReference type="EMBL" id="HEA21670.1"/>
    </source>
</evidence>
<feature type="domain" description="Chorismate-utilising enzyme C-terminal" evidence="1">
    <location>
        <begin position="318"/>
        <end position="360"/>
    </location>
</feature>
<comment type="caution">
    <text evidence="2">The sequence shown here is derived from an EMBL/GenBank/DDBJ whole genome shotgun (WGS) entry which is preliminary data.</text>
</comment>
<dbReference type="PANTHER" id="PTHR42839:SF2">
    <property type="entry name" value="ISOCHORISMATE SYNTHASE ENTC"/>
    <property type="match status" value="1"/>
</dbReference>
<protein>
    <submittedName>
        <fullName evidence="2">Isochorismate synthase</fullName>
    </submittedName>
</protein>
<proteinExistence type="predicted"/>
<dbReference type="InterPro" id="IPR005801">
    <property type="entry name" value="ADC_synthase"/>
</dbReference>
<name>A0A831QQX2_9FLAO</name>
<organism evidence="2">
    <name type="scientific">Pricia antarctica</name>
    <dbReference type="NCBI Taxonomy" id="641691"/>
    <lineage>
        <taxon>Bacteria</taxon>
        <taxon>Pseudomonadati</taxon>
        <taxon>Bacteroidota</taxon>
        <taxon>Flavobacteriia</taxon>
        <taxon>Flavobacteriales</taxon>
        <taxon>Flavobacteriaceae</taxon>
        <taxon>Pricia</taxon>
    </lineage>
</organism>
<accession>A0A831QQX2</accession>
<sequence length="370" mass="42290">MPLDFLERITTHFSKQLPFVAYRKPNEVTVKAIFQNDDQLHSLETYTETGFVFAPFAEEQPTVLLKPDTIVEIPASELPFNTLEPNSLRETVDQEKRDAHLHLIKRGMDEIEKGSIEKVVLSRRIETGSDLLPIDLFKKLLVSYPNALCYLWYHPKVGLWLGATPEILILLKNRQLTTMSLAGTQKFTGKDYVEWGNKELEEQQLVTNYIVNALKGLVDKLEKTDTETVRAGNLLHLRTKITGVVSKDNVKDIVKALHPTPAVCGMPKANARDFITNYENYDREYYTGFLGELNLKTEKQRSARRKNQENQAYRAISSTTTLYVNLRCMQLKNDKAFLYVGGGITKDSNPEREWEETVAKSETMLSILDN</sequence>
<dbReference type="SUPFAM" id="SSF56322">
    <property type="entry name" value="ADC synthase"/>
    <property type="match status" value="1"/>
</dbReference>
<reference evidence="2" key="1">
    <citation type="journal article" date="2020" name="mSystems">
        <title>Genome- and Community-Level Interaction Insights into Carbon Utilization and Element Cycling Functions of Hydrothermarchaeota in Hydrothermal Sediment.</title>
        <authorList>
            <person name="Zhou Z."/>
            <person name="Liu Y."/>
            <person name="Xu W."/>
            <person name="Pan J."/>
            <person name="Luo Z.H."/>
            <person name="Li M."/>
        </authorList>
    </citation>
    <scope>NUCLEOTIDE SEQUENCE [LARGE SCALE GENOMIC DNA]</scope>
    <source>
        <strain evidence="2">HyVt-345</strain>
    </source>
</reference>
<feature type="domain" description="Chorismate-utilising enzyme C-terminal" evidence="1">
    <location>
        <begin position="98"/>
        <end position="296"/>
    </location>
</feature>
<dbReference type="Gene3D" id="3.60.120.10">
    <property type="entry name" value="Anthranilate synthase"/>
    <property type="match status" value="1"/>
</dbReference>